<gene>
    <name evidence="4" type="ORF">Asppvi_005929</name>
</gene>
<evidence type="ECO:0000256" key="2">
    <source>
        <dbReference type="ARBA" id="ARBA00010209"/>
    </source>
</evidence>
<dbReference type="OrthoDB" id="5392033at2759"/>
<dbReference type="Proteomes" id="UP001043456">
    <property type="component" value="Unassembled WGS sequence"/>
</dbReference>
<reference evidence="4 5" key="1">
    <citation type="submission" date="2018-10" db="EMBL/GenBank/DDBJ databases">
        <title>Pan-genome distribution and transcriptional activeness of fungal secondary metabolism genes in Aspergillus section Fumigati.</title>
        <authorList>
            <person name="Takahashi H."/>
            <person name="Umemura M."/>
            <person name="Ninomiya A."/>
            <person name="Kusuya Y."/>
            <person name="Urayama S."/>
            <person name="Shimizu M."/>
            <person name="Watanabe A."/>
            <person name="Kamei K."/>
            <person name="Yaguchi T."/>
            <person name="Hagiwara D."/>
        </authorList>
    </citation>
    <scope>NUCLEOTIDE SEQUENCE [LARGE SCALE GENOMIC DNA]</scope>
    <source>
        <strain evidence="4 5">IFM 55266</strain>
    </source>
</reference>
<dbReference type="RefSeq" id="XP_043157773.1">
    <property type="nucleotide sequence ID" value="XM_043301838.1"/>
</dbReference>
<evidence type="ECO:0000256" key="1">
    <source>
        <dbReference type="ARBA" id="ARBA00005179"/>
    </source>
</evidence>
<proteinExistence type="inferred from homology"/>
<dbReference type="EMBL" id="BHVY01000004">
    <property type="protein sequence ID" value="GIJ87027.1"/>
    <property type="molecule type" value="Genomic_DNA"/>
</dbReference>
<keyword evidence="3" id="KW-0808">Transferase</keyword>
<dbReference type="AlphaFoldDB" id="A0A9P3B976"/>
<dbReference type="GeneID" id="67004540"/>
<evidence type="ECO:0000256" key="3">
    <source>
        <dbReference type="ARBA" id="ARBA00022679"/>
    </source>
</evidence>
<dbReference type="InterPro" id="IPR017795">
    <property type="entry name" value="ABBA_NscD-like"/>
</dbReference>
<dbReference type="Pfam" id="PF11991">
    <property type="entry name" value="Trp_DMAT"/>
    <property type="match status" value="1"/>
</dbReference>
<keyword evidence="5" id="KW-1185">Reference proteome</keyword>
<comment type="pathway">
    <text evidence="1">Secondary metabolite biosynthesis.</text>
</comment>
<comment type="caution">
    <text evidence="4">The sequence shown here is derived from an EMBL/GenBank/DDBJ whole genome shotgun (WGS) entry which is preliminary data.</text>
</comment>
<sequence length="175" mass="19737">MCPTWKHLPTGQPMGELMFNAIKDLGAEIAAYMESLSVRDKFTGSEGRPKGSGMPNFIFYATPRTAFNRMVDVFTLGGRLIEPEMDRAIETLRILWSARPTDDEDISPQNPHRCAGVMFKFEIWPGAKGPVPKIYLPAAYYGKPNLEIAEGMDVFKSQGWDQPFHSYKQNFVKAL</sequence>
<protein>
    <submittedName>
        <fullName evidence="4">Uncharacterized protein</fullName>
    </submittedName>
</protein>
<dbReference type="GO" id="GO:0016765">
    <property type="term" value="F:transferase activity, transferring alkyl or aryl (other than methyl) groups"/>
    <property type="evidence" value="ECO:0007669"/>
    <property type="project" value="InterPro"/>
</dbReference>
<name>A0A9P3B976_9EURO</name>
<accession>A0A9P3B976</accession>
<dbReference type="GO" id="GO:0009820">
    <property type="term" value="P:alkaloid metabolic process"/>
    <property type="evidence" value="ECO:0007669"/>
    <property type="project" value="InterPro"/>
</dbReference>
<comment type="similarity">
    <text evidence="2">Belongs to the tryptophan dimethylallyltransferase family.</text>
</comment>
<dbReference type="PANTHER" id="PTHR40627">
    <property type="entry name" value="INDOLE PRENYLTRANSFERASE TDIB-RELATED"/>
    <property type="match status" value="1"/>
</dbReference>
<organism evidence="4 5">
    <name type="scientific">Aspergillus pseudoviridinutans</name>
    <dbReference type="NCBI Taxonomy" id="1517512"/>
    <lineage>
        <taxon>Eukaryota</taxon>
        <taxon>Fungi</taxon>
        <taxon>Dikarya</taxon>
        <taxon>Ascomycota</taxon>
        <taxon>Pezizomycotina</taxon>
        <taxon>Eurotiomycetes</taxon>
        <taxon>Eurotiomycetidae</taxon>
        <taxon>Eurotiales</taxon>
        <taxon>Aspergillaceae</taxon>
        <taxon>Aspergillus</taxon>
        <taxon>Aspergillus subgen. Fumigati</taxon>
    </lineage>
</organism>
<evidence type="ECO:0000313" key="5">
    <source>
        <dbReference type="Proteomes" id="UP001043456"/>
    </source>
</evidence>
<evidence type="ECO:0000313" key="4">
    <source>
        <dbReference type="EMBL" id="GIJ87027.1"/>
    </source>
</evidence>
<dbReference type="PANTHER" id="PTHR40627:SF4">
    <property type="entry name" value="PRENYLTRANSFERASE ASQH1-RELATED"/>
    <property type="match status" value="1"/>
</dbReference>